<dbReference type="InterPro" id="IPR035810">
    <property type="entry name" value="PEBP_euk"/>
</dbReference>
<dbReference type="Gene3D" id="3.90.280.10">
    <property type="entry name" value="PEBP-like"/>
    <property type="match status" value="1"/>
</dbReference>
<sequence length="169" mass="18664">MRETVCGSLRVGATALYLASCDCPGECPTQPHDAGGPQQVVRPLSLQEMDKQSQHLLQSKYTGAEVNELGKVLLPTQVKNQPTMLHGMALIQVTADLDAPSRQDPKYREWPHFLVVNMKVNDSSSSSSTVLSNYHGKFKMASFCKKYKLGSLVTGMCYQAEWDDCVPKL</sequence>
<dbReference type="InterPro" id="IPR036610">
    <property type="entry name" value="PEBP-like_sf"/>
</dbReference>
<dbReference type="AlphaFoldDB" id="A0A811YLE0"/>
<dbReference type="PANTHER" id="PTHR11362">
    <property type="entry name" value="PHOSPHATIDYLETHANOLAMINE-BINDING PROTEIN"/>
    <property type="match status" value="1"/>
</dbReference>
<keyword evidence="2" id="KW-1185">Reference proteome</keyword>
<proteinExistence type="predicted"/>
<dbReference type="Proteomes" id="UP000645828">
    <property type="component" value="Unassembled WGS sequence"/>
</dbReference>
<organism evidence="1 2">
    <name type="scientific">Nyctereutes procyonoides</name>
    <name type="common">Raccoon dog</name>
    <name type="synonym">Canis procyonoides</name>
    <dbReference type="NCBI Taxonomy" id="34880"/>
    <lineage>
        <taxon>Eukaryota</taxon>
        <taxon>Metazoa</taxon>
        <taxon>Chordata</taxon>
        <taxon>Craniata</taxon>
        <taxon>Vertebrata</taxon>
        <taxon>Euteleostomi</taxon>
        <taxon>Mammalia</taxon>
        <taxon>Eutheria</taxon>
        <taxon>Laurasiatheria</taxon>
        <taxon>Carnivora</taxon>
        <taxon>Caniformia</taxon>
        <taxon>Canidae</taxon>
        <taxon>Nyctereutes</taxon>
    </lineage>
</organism>
<dbReference type="PANTHER" id="PTHR11362:SF151">
    <property type="entry name" value="PHOSPHATIDYLETHANOLAMINE-BINDING PROTEIN 1"/>
    <property type="match status" value="1"/>
</dbReference>
<comment type="caution">
    <text evidence="1">The sequence shown here is derived from an EMBL/GenBank/DDBJ whole genome shotgun (WGS) entry which is preliminary data.</text>
</comment>
<dbReference type="GO" id="GO:0043409">
    <property type="term" value="P:negative regulation of MAPK cascade"/>
    <property type="evidence" value="ECO:0007669"/>
    <property type="project" value="TreeGrafter"/>
</dbReference>
<evidence type="ECO:0000313" key="1">
    <source>
        <dbReference type="EMBL" id="CAD7678271.1"/>
    </source>
</evidence>
<reference evidence="1" key="1">
    <citation type="submission" date="2020-12" db="EMBL/GenBank/DDBJ databases">
        <authorList>
            <consortium name="Molecular Ecology Group"/>
        </authorList>
    </citation>
    <scope>NUCLEOTIDE SEQUENCE</scope>
    <source>
        <strain evidence="1">TBG_1078</strain>
    </source>
</reference>
<evidence type="ECO:0000313" key="2">
    <source>
        <dbReference type="Proteomes" id="UP000645828"/>
    </source>
</evidence>
<accession>A0A811YLE0</accession>
<name>A0A811YLE0_NYCPR</name>
<gene>
    <name evidence="1" type="ORF">NYPRO_LOCUS11069</name>
</gene>
<protein>
    <submittedName>
        <fullName evidence="1">(raccoon dog) hypothetical protein</fullName>
    </submittedName>
</protein>
<dbReference type="EMBL" id="CAJHUB010000680">
    <property type="protein sequence ID" value="CAD7678271.1"/>
    <property type="molecule type" value="Genomic_DNA"/>
</dbReference>
<dbReference type="SUPFAM" id="SSF49777">
    <property type="entry name" value="PEBP-like"/>
    <property type="match status" value="1"/>
</dbReference>